<dbReference type="InterPro" id="IPR011250">
    <property type="entry name" value="OMP/PagP_B-barrel"/>
</dbReference>
<name>A0A8J7IUW5_9RHOB</name>
<sequence>MSALIRPVPSFVAGTALALLPLQATARERGLESPHVLEFFAGNTSAEREGERENAFSVGGQYRYQFNETVGLGLLAEYARDPLDSWVVGIPVVFGFDGSGWQFTAMPGLEFEGDEQEFLMRAGVGYEFEMRGGYTLKPEINIDWVDGETSIVAGISIGFRL</sequence>
<organism evidence="1 2">
    <name type="scientific">Sedimentitalea arenosa</name>
    <dbReference type="NCBI Taxonomy" id="2798803"/>
    <lineage>
        <taxon>Bacteria</taxon>
        <taxon>Pseudomonadati</taxon>
        <taxon>Pseudomonadota</taxon>
        <taxon>Alphaproteobacteria</taxon>
        <taxon>Rhodobacterales</taxon>
        <taxon>Paracoccaceae</taxon>
        <taxon>Sedimentitalea</taxon>
    </lineage>
</organism>
<dbReference type="EMBL" id="JAELVR010000012">
    <property type="protein sequence ID" value="MBJ6373291.1"/>
    <property type="molecule type" value="Genomic_DNA"/>
</dbReference>
<dbReference type="Proteomes" id="UP000619079">
    <property type="component" value="Unassembled WGS sequence"/>
</dbReference>
<evidence type="ECO:0008006" key="3">
    <source>
        <dbReference type="Google" id="ProtNLM"/>
    </source>
</evidence>
<evidence type="ECO:0000313" key="2">
    <source>
        <dbReference type="Proteomes" id="UP000619079"/>
    </source>
</evidence>
<accession>A0A8J7IUW5</accession>
<dbReference type="RefSeq" id="WP_199026156.1">
    <property type="nucleotide sequence ID" value="NZ_JAELVR010000012.1"/>
</dbReference>
<proteinExistence type="predicted"/>
<protein>
    <recommendedName>
        <fullName evidence="3">Outer membrane protein beta-barrel domain-containing protein</fullName>
    </recommendedName>
</protein>
<reference evidence="1" key="1">
    <citation type="submission" date="2020-12" db="EMBL/GenBank/DDBJ databases">
        <title>Sedimentitalea sp. nov., isolated from sand in Incheon.</title>
        <authorList>
            <person name="Kim W."/>
        </authorList>
    </citation>
    <scope>NUCLEOTIDE SEQUENCE</scope>
    <source>
        <strain evidence="1">CAU 1593</strain>
    </source>
</reference>
<comment type="caution">
    <text evidence="1">The sequence shown here is derived from an EMBL/GenBank/DDBJ whole genome shotgun (WGS) entry which is preliminary data.</text>
</comment>
<dbReference type="AlphaFoldDB" id="A0A8J7IUW5"/>
<gene>
    <name evidence="1" type="ORF">JF290_17325</name>
</gene>
<keyword evidence="2" id="KW-1185">Reference proteome</keyword>
<evidence type="ECO:0000313" key="1">
    <source>
        <dbReference type="EMBL" id="MBJ6373291.1"/>
    </source>
</evidence>
<dbReference type="SUPFAM" id="SSF56925">
    <property type="entry name" value="OMPA-like"/>
    <property type="match status" value="1"/>
</dbReference>